<dbReference type="Proteomes" id="UP000031656">
    <property type="component" value="Chromosome"/>
</dbReference>
<dbReference type="CDD" id="cd07344">
    <property type="entry name" value="M48_yhfN_like"/>
    <property type="match status" value="1"/>
</dbReference>
<reference evidence="2 3" key="1">
    <citation type="journal article" date="2015" name="Appl. Microbiol. Biotechnol.">
        <title>The consequence of an additional NADH dehydrogenase paralog on the growth of Gluconobacter oxydans DSM3504.</title>
        <authorList>
            <person name="Kostner D."/>
            <person name="Luchterhand B."/>
            <person name="Junker A."/>
            <person name="Volland S."/>
            <person name="Daniel R."/>
            <person name="Buchs J."/>
            <person name="Liebl W."/>
            <person name="Ehrenreich A."/>
        </authorList>
    </citation>
    <scope>NUCLEOTIDE SEQUENCE [LARGE SCALE GENOMIC DNA]</scope>
    <source>
        <strain evidence="2">DSM 3504</strain>
    </source>
</reference>
<dbReference type="RefSeq" id="WP_041111778.1">
    <property type="nucleotide sequence ID" value="NZ_CP004373.1"/>
</dbReference>
<dbReference type="PANTHER" id="PTHR30399:SF1">
    <property type="entry name" value="UTP PYROPHOSPHATASE"/>
    <property type="match status" value="1"/>
</dbReference>
<evidence type="ECO:0000259" key="1">
    <source>
        <dbReference type="Pfam" id="PF01863"/>
    </source>
</evidence>
<protein>
    <submittedName>
        <fullName evidence="2">Putative zinc metallopeptidase protein</fullName>
    </submittedName>
</protein>
<sequence length="227" mass="26110">MLPPTVPLIWKRSTRARRITLRIEPVRGEVIITVPERISRDRALAFVHQQTEWITNALAALPEKQALADGSEVMIEGRSIPILHEPTARRGCWLDAEGLHVSGEASHTERRVRDFLQAMAKERLTQTLQTYSAKMDLHPARLDLRDVRTRWGSCTRQGRIMLSWRLLMAPPEIRDYVVIHELAHLKHFNHGSDFWALVDRFIPQGRTGRLAAERWLRENGTALLRAA</sequence>
<dbReference type="Pfam" id="PF01863">
    <property type="entry name" value="YgjP-like"/>
    <property type="match status" value="1"/>
</dbReference>
<dbReference type="EMBL" id="CP004373">
    <property type="protein sequence ID" value="AHK71408.1"/>
    <property type="molecule type" value="Genomic_DNA"/>
</dbReference>
<organism evidence="2 3">
    <name type="scientific">Gluconobacter oxydans DSM 3504</name>
    <dbReference type="NCBI Taxonomy" id="1288313"/>
    <lineage>
        <taxon>Bacteria</taxon>
        <taxon>Pseudomonadati</taxon>
        <taxon>Pseudomonadota</taxon>
        <taxon>Alphaproteobacteria</taxon>
        <taxon>Acetobacterales</taxon>
        <taxon>Acetobacteraceae</taxon>
        <taxon>Gluconobacter</taxon>
    </lineage>
</organism>
<dbReference type="PANTHER" id="PTHR30399">
    <property type="entry name" value="UNCHARACTERIZED PROTEIN YGJP"/>
    <property type="match status" value="1"/>
</dbReference>
<dbReference type="AlphaFoldDB" id="A0A067Z4M8"/>
<evidence type="ECO:0000313" key="2">
    <source>
        <dbReference type="EMBL" id="AHK71408.1"/>
    </source>
</evidence>
<dbReference type="InterPro" id="IPR053136">
    <property type="entry name" value="UTP_pyrophosphatase-like"/>
</dbReference>
<proteinExistence type="predicted"/>
<feature type="domain" description="YgjP-like metallopeptidase" evidence="1">
    <location>
        <begin position="19"/>
        <end position="207"/>
    </location>
</feature>
<evidence type="ECO:0000313" key="3">
    <source>
        <dbReference type="Proteomes" id="UP000031656"/>
    </source>
</evidence>
<dbReference type="KEGG" id="goy:GLS_c15210"/>
<accession>A0A067Z4M8</accession>
<dbReference type="InterPro" id="IPR002725">
    <property type="entry name" value="YgjP-like_metallopeptidase"/>
</dbReference>
<gene>
    <name evidence="2" type="ORF">GLS_c15210</name>
</gene>
<dbReference type="Gene3D" id="3.30.2010.10">
    <property type="entry name" value="Metalloproteases ('zincins'), catalytic domain"/>
    <property type="match status" value="1"/>
</dbReference>
<dbReference type="HOGENOM" id="CLU_065947_2_1_5"/>
<dbReference type="GeneID" id="56905740"/>
<name>A0A067Z4M8_GLUOY</name>